<evidence type="ECO:0000256" key="1">
    <source>
        <dbReference type="PROSITE-ProRule" id="PRU00409"/>
    </source>
</evidence>
<dbReference type="InterPro" id="IPR011761">
    <property type="entry name" value="ATP-grasp"/>
</dbReference>
<dbReference type="KEGG" id="blr:BRLA_c023620"/>
<dbReference type="HOGENOM" id="CLU_044334_2_0_9"/>
<dbReference type="GO" id="GO:0046872">
    <property type="term" value="F:metal ion binding"/>
    <property type="evidence" value="ECO:0007669"/>
    <property type="project" value="InterPro"/>
</dbReference>
<dbReference type="GO" id="GO:0005524">
    <property type="term" value="F:ATP binding"/>
    <property type="evidence" value="ECO:0007669"/>
    <property type="project" value="UniProtKB-UniRule"/>
</dbReference>
<evidence type="ECO:0000313" key="3">
    <source>
        <dbReference type="EMBL" id="AIG26682.1"/>
    </source>
</evidence>
<dbReference type="SUPFAM" id="SSF56059">
    <property type="entry name" value="Glutathione synthetase ATP-binding domain-like"/>
    <property type="match status" value="1"/>
</dbReference>
<dbReference type="Gene3D" id="3.30.470.20">
    <property type="entry name" value="ATP-grasp fold, B domain"/>
    <property type="match status" value="1"/>
</dbReference>
<dbReference type="InterPro" id="IPR026838">
    <property type="entry name" value="YheC/D"/>
</dbReference>
<organism evidence="3 4">
    <name type="scientific">Brevibacillus laterosporus LMG 15441</name>
    <dbReference type="NCBI Taxonomy" id="1042163"/>
    <lineage>
        <taxon>Bacteria</taxon>
        <taxon>Bacillati</taxon>
        <taxon>Bacillota</taxon>
        <taxon>Bacilli</taxon>
        <taxon>Bacillales</taxon>
        <taxon>Paenibacillaceae</taxon>
        <taxon>Brevibacillus</taxon>
    </lineage>
</organism>
<dbReference type="eggNOG" id="COG0189">
    <property type="taxonomic scope" value="Bacteria"/>
</dbReference>
<name>A0A075R277_BRELA</name>
<accession>A0A075R277</accession>
<protein>
    <submittedName>
        <fullName evidence="3">Endospore coat-associated protein YheD</fullName>
    </submittedName>
</protein>
<dbReference type="PROSITE" id="PS50975">
    <property type="entry name" value="ATP_GRASP"/>
    <property type="match status" value="1"/>
</dbReference>
<evidence type="ECO:0000259" key="2">
    <source>
        <dbReference type="PROSITE" id="PS50975"/>
    </source>
</evidence>
<keyword evidence="1" id="KW-0547">Nucleotide-binding</keyword>
<reference evidence="3 4" key="1">
    <citation type="journal article" date="2011" name="J. Bacteriol.">
        <title>Genome sequence of Brevibacillus laterosporus LMG 15441, a pathogen of invertebrates.</title>
        <authorList>
            <person name="Djukic M."/>
            <person name="Poehlein A."/>
            <person name="Thurmer A."/>
            <person name="Daniel R."/>
        </authorList>
    </citation>
    <scope>NUCLEOTIDE SEQUENCE [LARGE SCALE GENOMIC DNA]</scope>
    <source>
        <strain evidence="3 4">LMG 15441</strain>
    </source>
</reference>
<keyword evidence="4" id="KW-1185">Reference proteome</keyword>
<keyword evidence="1" id="KW-0067">ATP-binding</keyword>
<dbReference type="EMBL" id="CP007806">
    <property type="protein sequence ID" value="AIG26682.1"/>
    <property type="molecule type" value="Genomic_DNA"/>
</dbReference>
<dbReference type="RefSeq" id="WP_041752145.1">
    <property type="nucleotide sequence ID" value="NZ_CP007806.1"/>
</dbReference>
<dbReference type="AlphaFoldDB" id="A0A075R277"/>
<proteinExistence type="predicted"/>
<evidence type="ECO:0000313" key="4">
    <source>
        <dbReference type="Proteomes" id="UP000005850"/>
    </source>
</evidence>
<feature type="domain" description="ATP-grasp" evidence="2">
    <location>
        <begin position="14"/>
        <end position="240"/>
    </location>
</feature>
<gene>
    <name evidence="3" type="primary">yheD_6</name>
    <name evidence="3" type="ORF">BRLA_c023620</name>
</gene>
<dbReference type="Proteomes" id="UP000005850">
    <property type="component" value="Chromosome"/>
</dbReference>
<dbReference type="STRING" id="1042163.BRLA_c023620"/>
<sequence>MGIGKMRKHKEMLQHSVLRHHLPETHWLTNKKALKLLKSHSTIYIKPNHGSGGSGIIRAKKLTCGYEIRRGRYVSYVGASSVYKEIQYYQKASKCYLVQRGIKLATYKGSIFDIRIYMQKPKRDWVISGIVARVAAPNLFVTNYQKGGYGVPLDKVLWKLFKDREKVKRTRKKIKNLSYLIARTMSKHHSFREMGIDLGIEKSGRIWIIEVNSKPGHMLFTRLSDKSSLRKIKENKRLIRRDRLRR</sequence>
<dbReference type="Pfam" id="PF14398">
    <property type="entry name" value="ATPgrasp_YheCD"/>
    <property type="match status" value="1"/>
</dbReference>